<comment type="caution">
    <text evidence="1">The sequence shown here is derived from an EMBL/GenBank/DDBJ whole genome shotgun (WGS) entry which is preliminary data.</text>
</comment>
<evidence type="ECO:0000313" key="1">
    <source>
        <dbReference type="EMBL" id="MBJ6128558.1"/>
    </source>
</evidence>
<sequence>MDETTFYVETDDITALKLSFWDIDQIMKSPHDSENSPLSLDFRVLPDLSVLKRTKRFGVARTLEALAKQSCVFDLSCYEYTRHRGSHFNSNTRSNYEFGPLLWSISATYIETGYLNKGTISQVLDYLYLGQSQSGIFSMSYVTVNDPNDRLVEFANYYFKIREPLAQPQTWIDLKLGMRVKCPCDHVGFVNDKLVSSLLSKKMSLDDIESRLRCDECGLTGEMSVLPVYTERTPKSLLHRTGWVPCREMPPTIKKPARRESELGSMYNALGGDGTSPVYLGDGAYLSSSGKVLDD</sequence>
<name>A0ABS0Y8F1_9HYPH</name>
<reference evidence="2" key="1">
    <citation type="submission" date="2020-12" db="EMBL/GenBank/DDBJ databases">
        <title>Hymenobacter sp.</title>
        <authorList>
            <person name="Kim M.K."/>
        </authorList>
    </citation>
    <scope>NUCLEOTIDE SEQUENCE [LARGE SCALE GENOMIC DNA]</scope>
    <source>
        <strain evidence="2">BT325</strain>
    </source>
</reference>
<evidence type="ECO:0000313" key="2">
    <source>
        <dbReference type="Proteomes" id="UP000620670"/>
    </source>
</evidence>
<dbReference type="RefSeq" id="WP_199051828.1">
    <property type="nucleotide sequence ID" value="NZ_JAELXT010000060.1"/>
</dbReference>
<keyword evidence="2" id="KW-1185">Reference proteome</keyword>
<organism evidence="1 2">
    <name type="scientific">Microvirga splendida</name>
    <dbReference type="NCBI Taxonomy" id="2795727"/>
    <lineage>
        <taxon>Bacteria</taxon>
        <taxon>Pseudomonadati</taxon>
        <taxon>Pseudomonadota</taxon>
        <taxon>Alphaproteobacteria</taxon>
        <taxon>Hyphomicrobiales</taxon>
        <taxon>Methylobacteriaceae</taxon>
        <taxon>Microvirga</taxon>
    </lineage>
</organism>
<proteinExistence type="predicted"/>
<accession>A0ABS0Y8F1</accession>
<protein>
    <submittedName>
        <fullName evidence="1">Uncharacterized protein</fullName>
    </submittedName>
</protein>
<dbReference type="EMBL" id="JAELXT010000060">
    <property type="protein sequence ID" value="MBJ6128558.1"/>
    <property type="molecule type" value="Genomic_DNA"/>
</dbReference>
<dbReference type="Proteomes" id="UP000620670">
    <property type="component" value="Unassembled WGS sequence"/>
</dbReference>
<gene>
    <name evidence="1" type="ORF">JAO75_24530</name>
</gene>